<dbReference type="OrthoDB" id="9816036at2"/>
<dbReference type="Pfam" id="PF08867">
    <property type="entry name" value="FRG"/>
    <property type="match status" value="1"/>
</dbReference>
<evidence type="ECO:0000313" key="2">
    <source>
        <dbReference type="EMBL" id="SKB35128.1"/>
    </source>
</evidence>
<sequence>MSKVSNLDLKIQLTNEFLRNGGLQSIRDNQLLEDLINFNKNDLNTVTTRLNAFMSSILGNHITPPYFSESQISEYESFLQKSNYFDQIQIDKEEEFDKVYELLKGVNHMLFRGQRESRWRLYSKLQRFWIWHKLYETENNYLDFLQKMVKAGKAKYQDKMEEILEENHMDAINEIAILGFLQHHETPTPLLDWTYSFQNSLFFGTDNIESNVGMKEIDNYFSVYYIQEKDFGQGGMRKILDDSLNRLGTELKLAFMEKLAVDEDDFKKMKELFEERSFFDTNRIKGSGLIKQLTRIENLVNIPVTYFSDSESDSHLIFSLTNSGNIKNQKGVFIWNADVSKPLEIKGNELYNESRSKSEPEDYRFSGCYNINKELAPYILAKLEKDGVTREFIYPDSDLNTLHIYEDCKRATTK</sequence>
<accession>A0A1T5AJE5</accession>
<dbReference type="Proteomes" id="UP000190339">
    <property type="component" value="Unassembled WGS sequence"/>
</dbReference>
<evidence type="ECO:0000313" key="3">
    <source>
        <dbReference type="Proteomes" id="UP000190339"/>
    </source>
</evidence>
<name>A0A1T5AJE5_9FLAO</name>
<gene>
    <name evidence="2" type="ORF">SAMN05660866_01032</name>
</gene>
<dbReference type="InterPro" id="IPR014966">
    <property type="entry name" value="FRG-dom"/>
</dbReference>
<keyword evidence="3" id="KW-1185">Reference proteome</keyword>
<evidence type="ECO:0000259" key="1">
    <source>
        <dbReference type="SMART" id="SM00901"/>
    </source>
</evidence>
<protein>
    <submittedName>
        <fullName evidence="2">FRG domain-containing protein</fullName>
    </submittedName>
</protein>
<dbReference type="EMBL" id="FUYL01000002">
    <property type="protein sequence ID" value="SKB35128.1"/>
    <property type="molecule type" value="Genomic_DNA"/>
</dbReference>
<organism evidence="2 3">
    <name type="scientific">Maribacter arcticus</name>
    <dbReference type="NCBI Taxonomy" id="561365"/>
    <lineage>
        <taxon>Bacteria</taxon>
        <taxon>Pseudomonadati</taxon>
        <taxon>Bacteroidota</taxon>
        <taxon>Flavobacteriia</taxon>
        <taxon>Flavobacteriales</taxon>
        <taxon>Flavobacteriaceae</taxon>
        <taxon>Maribacter</taxon>
    </lineage>
</organism>
<dbReference type="RefSeq" id="WP_079511521.1">
    <property type="nucleotide sequence ID" value="NZ_FUYL01000002.1"/>
</dbReference>
<reference evidence="3" key="1">
    <citation type="submission" date="2017-02" db="EMBL/GenBank/DDBJ databases">
        <authorList>
            <person name="Varghese N."/>
            <person name="Submissions S."/>
        </authorList>
    </citation>
    <scope>NUCLEOTIDE SEQUENCE [LARGE SCALE GENOMIC DNA]</scope>
    <source>
        <strain evidence="3">DSM 23546</strain>
    </source>
</reference>
<dbReference type="AlphaFoldDB" id="A0A1T5AJE5"/>
<feature type="domain" description="FRG" evidence="1">
    <location>
        <begin position="105"/>
        <end position="218"/>
    </location>
</feature>
<proteinExistence type="predicted"/>
<dbReference type="SMART" id="SM00901">
    <property type="entry name" value="FRG"/>
    <property type="match status" value="1"/>
</dbReference>